<evidence type="ECO:0000256" key="1">
    <source>
        <dbReference type="SAM" id="Coils"/>
    </source>
</evidence>
<protein>
    <submittedName>
        <fullName evidence="3">Uncharacterized protein</fullName>
    </submittedName>
</protein>
<organism evidence="3 4">
    <name type="scientific">Cylicocyclus nassatus</name>
    <name type="common">Nematode worm</name>
    <dbReference type="NCBI Taxonomy" id="53992"/>
    <lineage>
        <taxon>Eukaryota</taxon>
        <taxon>Metazoa</taxon>
        <taxon>Ecdysozoa</taxon>
        <taxon>Nematoda</taxon>
        <taxon>Chromadorea</taxon>
        <taxon>Rhabditida</taxon>
        <taxon>Rhabditina</taxon>
        <taxon>Rhabditomorpha</taxon>
        <taxon>Strongyloidea</taxon>
        <taxon>Strongylidae</taxon>
        <taxon>Cylicocyclus</taxon>
    </lineage>
</organism>
<evidence type="ECO:0000313" key="4">
    <source>
        <dbReference type="Proteomes" id="UP001176961"/>
    </source>
</evidence>
<name>A0AA36M7A3_CYLNA</name>
<feature type="coiled-coil region" evidence="1">
    <location>
        <begin position="44"/>
        <end position="89"/>
    </location>
</feature>
<proteinExistence type="predicted"/>
<dbReference type="AlphaFoldDB" id="A0AA36M7A3"/>
<sequence>MLALQLLVVLPIFVYSQQEPHQHGYRGGPYHAAHWTRKEENLLRRNENMTLGELEQMAQEQEAKRLERLKQEFERREEMNKKVDKMVLEGFIKLVHDYMVYSAIGRSKNMTLREFRAAIQEFNKKYPGKVLYFEQMRREMKEKLAREAYEAKENETKTAGN</sequence>
<accession>A0AA36M7A3</accession>
<feature type="signal peptide" evidence="2">
    <location>
        <begin position="1"/>
        <end position="16"/>
    </location>
</feature>
<keyword evidence="4" id="KW-1185">Reference proteome</keyword>
<comment type="caution">
    <text evidence="3">The sequence shown here is derived from an EMBL/GenBank/DDBJ whole genome shotgun (WGS) entry which is preliminary data.</text>
</comment>
<gene>
    <name evidence="3" type="ORF">CYNAS_LOCUS12228</name>
</gene>
<dbReference type="EMBL" id="CATQJL010000223">
    <property type="protein sequence ID" value="CAJ0600245.1"/>
    <property type="molecule type" value="Genomic_DNA"/>
</dbReference>
<feature type="chain" id="PRO_5041440642" evidence="2">
    <location>
        <begin position="17"/>
        <end position="161"/>
    </location>
</feature>
<keyword evidence="2" id="KW-0732">Signal</keyword>
<dbReference type="Proteomes" id="UP001176961">
    <property type="component" value="Unassembled WGS sequence"/>
</dbReference>
<evidence type="ECO:0000256" key="2">
    <source>
        <dbReference type="SAM" id="SignalP"/>
    </source>
</evidence>
<evidence type="ECO:0000313" key="3">
    <source>
        <dbReference type="EMBL" id="CAJ0600245.1"/>
    </source>
</evidence>
<keyword evidence="1" id="KW-0175">Coiled coil</keyword>
<reference evidence="3" key="1">
    <citation type="submission" date="2023-07" db="EMBL/GenBank/DDBJ databases">
        <authorList>
            <consortium name="CYATHOMIX"/>
        </authorList>
    </citation>
    <scope>NUCLEOTIDE SEQUENCE</scope>
    <source>
        <strain evidence="3">N/A</strain>
    </source>
</reference>